<evidence type="ECO:0000313" key="2">
    <source>
        <dbReference type="Proteomes" id="UP000182192"/>
    </source>
</evidence>
<evidence type="ECO:0000313" key="1">
    <source>
        <dbReference type="EMBL" id="SFB79317.1"/>
    </source>
</evidence>
<dbReference type="EMBL" id="FOKQ01000003">
    <property type="protein sequence ID" value="SFB79317.1"/>
    <property type="molecule type" value="Genomic_DNA"/>
</dbReference>
<dbReference type="Proteomes" id="UP000182192">
    <property type="component" value="Unassembled WGS sequence"/>
</dbReference>
<dbReference type="AlphaFoldDB" id="A0A1I1DWW7"/>
<protein>
    <submittedName>
        <fullName evidence="1">Uncharacterized protein</fullName>
    </submittedName>
</protein>
<reference evidence="1 2" key="1">
    <citation type="submission" date="2016-10" db="EMBL/GenBank/DDBJ databases">
        <authorList>
            <person name="de Groot N.N."/>
        </authorList>
    </citation>
    <scope>NUCLEOTIDE SEQUENCE [LARGE SCALE GENOMIC DNA]</scope>
    <source>
        <strain evidence="1 2">AR67</strain>
    </source>
</reference>
<organism evidence="1 2">
    <name type="scientific">Ruminococcus albus</name>
    <dbReference type="NCBI Taxonomy" id="1264"/>
    <lineage>
        <taxon>Bacteria</taxon>
        <taxon>Bacillati</taxon>
        <taxon>Bacillota</taxon>
        <taxon>Clostridia</taxon>
        <taxon>Eubacteriales</taxon>
        <taxon>Oscillospiraceae</taxon>
        <taxon>Ruminococcus</taxon>
    </lineage>
</organism>
<sequence>MIMTMLFSVKKKIQIIWQVVLNPPGLRNTCKNYLSMTRDG</sequence>
<proteinExistence type="predicted"/>
<gene>
    <name evidence="1" type="ORF">SAMN02910406_00555</name>
</gene>
<accession>A0A1I1DWW7</accession>
<name>A0A1I1DWW7_RUMAL</name>